<gene>
    <name evidence="3" type="ordered locus">TP02_0736</name>
</gene>
<dbReference type="KEGG" id="tpv:TP02_0736"/>
<protein>
    <submittedName>
        <fullName evidence="3">Uncharacterized protein</fullName>
    </submittedName>
</protein>
<dbReference type="InterPro" id="IPR036770">
    <property type="entry name" value="Ankyrin_rpt-contain_sf"/>
</dbReference>
<dbReference type="OMA" id="ECAIFLI"/>
<name>Q4N4A3_THEPA</name>
<dbReference type="SUPFAM" id="SSF48403">
    <property type="entry name" value="Ankyrin repeat"/>
    <property type="match status" value="1"/>
</dbReference>
<dbReference type="Pfam" id="PF12796">
    <property type="entry name" value="Ank_2"/>
    <property type="match status" value="1"/>
</dbReference>
<reference evidence="3 4" key="1">
    <citation type="journal article" date="2005" name="Science">
        <title>Genome sequence of Theileria parva, a bovine pathogen that transforms lymphocytes.</title>
        <authorList>
            <person name="Gardner M.J."/>
            <person name="Bishop R."/>
            <person name="Shah T."/>
            <person name="de Villiers E.P."/>
            <person name="Carlton J.M."/>
            <person name="Hall N."/>
            <person name="Ren Q."/>
            <person name="Paulsen I.T."/>
            <person name="Pain A."/>
            <person name="Berriman M."/>
            <person name="Wilson R.J.M."/>
            <person name="Sato S."/>
            <person name="Ralph S.A."/>
            <person name="Mann D.J."/>
            <person name="Xiong Z."/>
            <person name="Shallom S.J."/>
            <person name="Weidman J."/>
            <person name="Jiang L."/>
            <person name="Lynn J."/>
            <person name="Weaver B."/>
            <person name="Shoaibi A."/>
            <person name="Domingo A.R."/>
            <person name="Wasawo D."/>
            <person name="Crabtree J."/>
            <person name="Wortman J.R."/>
            <person name="Haas B."/>
            <person name="Angiuoli S.V."/>
            <person name="Creasy T.H."/>
            <person name="Lu C."/>
            <person name="Suh B."/>
            <person name="Silva J.C."/>
            <person name="Utterback T.R."/>
            <person name="Feldblyum T.V."/>
            <person name="Pertea M."/>
            <person name="Allen J."/>
            <person name="Nierman W.C."/>
            <person name="Taracha E.L.N."/>
            <person name="Salzberg S.L."/>
            <person name="White O.R."/>
            <person name="Fitzhugh H.A."/>
            <person name="Morzaria S."/>
            <person name="Venter J.C."/>
            <person name="Fraser C.M."/>
            <person name="Nene V."/>
        </authorList>
    </citation>
    <scope>NUCLEOTIDE SEQUENCE [LARGE SCALE GENOMIC DNA]</scope>
    <source>
        <strain evidence="3 4">Muguga</strain>
    </source>
</reference>
<dbReference type="PROSITE" id="PS50297">
    <property type="entry name" value="ANK_REP_REGION"/>
    <property type="match status" value="3"/>
</dbReference>
<comment type="caution">
    <text evidence="3">The sequence shown here is derived from an EMBL/GenBank/DDBJ whole genome shotgun (WGS) entry which is preliminary data.</text>
</comment>
<dbReference type="Gene3D" id="1.25.40.20">
    <property type="entry name" value="Ankyrin repeat-containing domain"/>
    <property type="match status" value="1"/>
</dbReference>
<evidence type="ECO:0000313" key="4">
    <source>
        <dbReference type="Proteomes" id="UP000001949"/>
    </source>
</evidence>
<dbReference type="STRING" id="5875.Q4N4A3"/>
<feature type="repeat" description="ANK" evidence="1">
    <location>
        <begin position="125"/>
        <end position="157"/>
    </location>
</feature>
<dbReference type="VEuPathDB" id="PiroplasmaDB:TpMuguga_02g00736"/>
<feature type="region of interest" description="Disordered" evidence="2">
    <location>
        <begin position="29"/>
        <end position="78"/>
    </location>
</feature>
<dbReference type="eggNOG" id="KOG0504">
    <property type="taxonomic scope" value="Eukaryota"/>
</dbReference>
<dbReference type="EMBL" id="AAGK01000002">
    <property type="protein sequence ID" value="EAN33020.1"/>
    <property type="molecule type" value="Genomic_DNA"/>
</dbReference>
<dbReference type="PANTHER" id="PTHR44207">
    <property type="entry name" value="SURFACE ANTIGEN BSPA-LIKE-RELATED"/>
    <property type="match status" value="1"/>
</dbReference>
<dbReference type="GeneID" id="3501717"/>
<dbReference type="AlphaFoldDB" id="Q4N4A3"/>
<dbReference type="Pfam" id="PF00023">
    <property type="entry name" value="Ank"/>
    <property type="match status" value="1"/>
</dbReference>
<organism evidence="3 4">
    <name type="scientific">Theileria parva</name>
    <name type="common">East coast fever infection agent</name>
    <dbReference type="NCBI Taxonomy" id="5875"/>
    <lineage>
        <taxon>Eukaryota</taxon>
        <taxon>Sar</taxon>
        <taxon>Alveolata</taxon>
        <taxon>Apicomplexa</taxon>
        <taxon>Aconoidasida</taxon>
        <taxon>Piroplasmida</taxon>
        <taxon>Theileriidae</taxon>
        <taxon>Theileria</taxon>
    </lineage>
</organism>
<dbReference type="SMART" id="SM00248">
    <property type="entry name" value="ANK"/>
    <property type="match status" value="3"/>
</dbReference>
<accession>Q4N4A3</accession>
<keyword evidence="4" id="KW-1185">Reference proteome</keyword>
<feature type="repeat" description="ANK" evidence="1">
    <location>
        <begin position="92"/>
        <end position="124"/>
    </location>
</feature>
<feature type="compositionally biased region" description="Basic and acidic residues" evidence="2">
    <location>
        <begin position="32"/>
        <end position="78"/>
    </location>
</feature>
<dbReference type="InterPro" id="IPR002110">
    <property type="entry name" value="Ankyrin_rpt"/>
</dbReference>
<dbReference type="InParanoid" id="Q4N4A3"/>
<feature type="repeat" description="ANK" evidence="1">
    <location>
        <begin position="158"/>
        <end position="183"/>
    </location>
</feature>
<evidence type="ECO:0000313" key="3">
    <source>
        <dbReference type="EMBL" id="EAN33020.1"/>
    </source>
</evidence>
<evidence type="ECO:0000256" key="1">
    <source>
        <dbReference type="PROSITE-ProRule" id="PRU00023"/>
    </source>
</evidence>
<dbReference type="PROSITE" id="PS50088">
    <property type="entry name" value="ANK_REPEAT"/>
    <property type="match status" value="3"/>
</dbReference>
<keyword evidence="1" id="KW-0040">ANK repeat</keyword>
<evidence type="ECO:0000256" key="2">
    <source>
        <dbReference type="SAM" id="MobiDB-lite"/>
    </source>
</evidence>
<dbReference type="PRINTS" id="PR01415">
    <property type="entry name" value="ANKYRIN"/>
</dbReference>
<sequence length="239" mass="27241">MSALHNLSRENNYTLLEKILSTNYKQNLKLKSKSDDDNKEKDENVLSKDEGLIEGQKSDENNKELTKPVDEGDSKKESFKLDPGFIDKRDSFNRTPLHLACYEGHLEIVKLLVKYGANVHSPAKNGMTCLHFAAQKGHLEVLKFLKKHGAKINSKTNSCMTPLHLAAMNENVDCALYLITKGAKQCYNKKGDLPLQLASEKVLEKLKEAMGDKFEKFKEDVSEKRVIHKETVKFYKKRK</sequence>
<dbReference type="PANTHER" id="PTHR44207:SF2">
    <property type="entry name" value="REPEAT PROTEIN, PUTATIVE-RELATED"/>
    <property type="match status" value="1"/>
</dbReference>
<dbReference type="Proteomes" id="UP000001949">
    <property type="component" value="Unassembled WGS sequence"/>
</dbReference>
<proteinExistence type="predicted"/>